<evidence type="ECO:0000313" key="1">
    <source>
        <dbReference type="EMBL" id="CCF86289.1"/>
    </source>
</evidence>
<reference evidence="1 2" key="1">
    <citation type="journal article" date="2012" name="ISME J.">
        <title>Nitrification expanded: discovery, physiology and genomics of a nitrite-oxidizing bacterium from the phylum Chloroflexi.</title>
        <authorList>
            <person name="Sorokin D.Y."/>
            <person name="Lucker S."/>
            <person name="Vejmelkova D."/>
            <person name="Kostrikina N.A."/>
            <person name="Kleerebezem R."/>
            <person name="Rijpstra W.I."/>
            <person name="Damste J.S."/>
            <person name="Le Paslier D."/>
            <person name="Muyzer G."/>
            <person name="Wagner M."/>
            <person name="van Loosdrecht M.C."/>
            <person name="Daims H."/>
        </authorList>
    </citation>
    <scope>NUCLEOTIDE SEQUENCE [LARGE SCALE GENOMIC DNA]</scope>
    <source>
        <strain evidence="2">none</strain>
    </source>
</reference>
<dbReference type="AlphaFoldDB" id="I4ENM6"/>
<dbReference type="RefSeq" id="WP_008482023.1">
    <property type="nucleotide sequence ID" value="NZ_CAGS01000736.1"/>
</dbReference>
<evidence type="ECO:0008006" key="3">
    <source>
        <dbReference type="Google" id="ProtNLM"/>
    </source>
</evidence>
<dbReference type="EMBL" id="CAGS01000736">
    <property type="protein sequence ID" value="CCF86289.1"/>
    <property type="molecule type" value="Genomic_DNA"/>
</dbReference>
<organism evidence="1 2">
    <name type="scientific">Nitrolancea hollandica Lb</name>
    <dbReference type="NCBI Taxonomy" id="1129897"/>
    <lineage>
        <taxon>Bacteria</taxon>
        <taxon>Pseudomonadati</taxon>
        <taxon>Thermomicrobiota</taxon>
        <taxon>Thermomicrobia</taxon>
        <taxon>Sphaerobacterales</taxon>
        <taxon>Sphaerobacterineae</taxon>
        <taxon>Sphaerobacteraceae</taxon>
        <taxon>Nitrolancea</taxon>
    </lineage>
</organism>
<protein>
    <recommendedName>
        <fullName evidence="3">DUF4268 domain-containing protein</fullName>
    </recommendedName>
</protein>
<dbReference type="Proteomes" id="UP000004221">
    <property type="component" value="Unassembled WGS sequence"/>
</dbReference>
<keyword evidence="2" id="KW-1185">Reference proteome</keyword>
<name>I4ENM6_9BACT</name>
<accession>I4ENM6</accession>
<evidence type="ECO:0000313" key="2">
    <source>
        <dbReference type="Proteomes" id="UP000004221"/>
    </source>
</evidence>
<gene>
    <name evidence="1" type="ORF">NITHO_990004</name>
</gene>
<proteinExistence type="predicted"/>
<sequence>MDGLDDRLDSRQRAALDAIAESLRRDRMYSYLTLDQENRWIVACDAEEGHIDVRIGADGFDLDAWATSPGLFWDEEDERHRIAKERLARISLPAIARGFLLPNQEIWWDESDHGVGARVRHQLPFSTQEQLSQFALTYLAELNDLIAFVETKLVE</sequence>
<dbReference type="OrthoDB" id="163408at2"/>
<comment type="caution">
    <text evidence="1">The sequence shown here is derived from an EMBL/GenBank/DDBJ whole genome shotgun (WGS) entry which is preliminary data.</text>
</comment>